<dbReference type="Gene3D" id="2.60.40.1120">
    <property type="entry name" value="Carboxypeptidase-like, regulatory domain"/>
    <property type="match status" value="1"/>
</dbReference>
<name>A0ABY4J4M9_9BACT</name>
<dbReference type="SUPFAM" id="SSF69304">
    <property type="entry name" value="Tricorn protease N-terminal domain"/>
    <property type="match status" value="1"/>
</dbReference>
<dbReference type="InterPro" id="IPR011042">
    <property type="entry name" value="6-blade_b-propeller_TolB-like"/>
</dbReference>
<feature type="compositionally biased region" description="Basic and acidic residues" evidence="2">
    <location>
        <begin position="146"/>
        <end position="156"/>
    </location>
</feature>
<dbReference type="EMBL" id="CP095848">
    <property type="protein sequence ID" value="UPL47798.1"/>
    <property type="molecule type" value="Genomic_DNA"/>
</dbReference>
<evidence type="ECO:0000313" key="6">
    <source>
        <dbReference type="Proteomes" id="UP000829647"/>
    </source>
</evidence>
<comment type="similarity">
    <text evidence="1">Belongs to the TolB family.</text>
</comment>
<dbReference type="PROSITE" id="PS51257">
    <property type="entry name" value="PROKAR_LIPOPROTEIN"/>
    <property type="match status" value="1"/>
</dbReference>
<dbReference type="SUPFAM" id="SSF49265">
    <property type="entry name" value="Fibronectin type III"/>
    <property type="match status" value="1"/>
</dbReference>
<dbReference type="PANTHER" id="PTHR36842">
    <property type="entry name" value="PROTEIN TOLB HOMOLOG"/>
    <property type="match status" value="1"/>
</dbReference>
<feature type="signal peptide" evidence="3">
    <location>
        <begin position="1"/>
        <end position="23"/>
    </location>
</feature>
<dbReference type="PROSITE" id="PS50853">
    <property type="entry name" value="FN3"/>
    <property type="match status" value="1"/>
</dbReference>
<organism evidence="5 6">
    <name type="scientific">Hymenobacter sublimis</name>
    <dbReference type="NCBI Taxonomy" id="2933777"/>
    <lineage>
        <taxon>Bacteria</taxon>
        <taxon>Pseudomonadati</taxon>
        <taxon>Bacteroidota</taxon>
        <taxon>Cytophagia</taxon>
        <taxon>Cytophagales</taxon>
        <taxon>Hymenobacteraceae</taxon>
        <taxon>Hymenobacter</taxon>
    </lineage>
</organism>
<dbReference type="InterPro" id="IPR013783">
    <property type="entry name" value="Ig-like_fold"/>
</dbReference>
<feature type="domain" description="Fibronectin type-III" evidence="4">
    <location>
        <begin position="124"/>
        <end position="220"/>
    </location>
</feature>
<dbReference type="InterPro" id="IPR003961">
    <property type="entry name" value="FN3_dom"/>
</dbReference>
<dbReference type="Proteomes" id="UP000829647">
    <property type="component" value="Chromosome"/>
</dbReference>
<protein>
    <submittedName>
        <fullName evidence="5">Carboxypeptidase regulatory-like domain-containing protein</fullName>
    </submittedName>
</protein>
<dbReference type="InterPro" id="IPR036116">
    <property type="entry name" value="FN3_sf"/>
</dbReference>
<feature type="chain" id="PRO_5046564774" evidence="3">
    <location>
        <begin position="24"/>
        <end position="509"/>
    </location>
</feature>
<reference evidence="5 6" key="1">
    <citation type="submission" date="2022-04" db="EMBL/GenBank/DDBJ databases">
        <title>Hymenobacter sp. isolated from the air.</title>
        <authorList>
            <person name="Won M."/>
            <person name="Lee C.-M."/>
            <person name="Woen H.-Y."/>
            <person name="Kwon S.-W."/>
        </authorList>
    </citation>
    <scope>NUCLEOTIDE SEQUENCE [LARGE SCALE GENOMIC DNA]</scope>
    <source>
        <strain evidence="6">5516 S-25</strain>
    </source>
</reference>
<keyword evidence="3" id="KW-0732">Signal</keyword>
<proteinExistence type="inferred from homology"/>
<evidence type="ECO:0000256" key="1">
    <source>
        <dbReference type="ARBA" id="ARBA00009820"/>
    </source>
</evidence>
<keyword evidence="6" id="KW-1185">Reference proteome</keyword>
<dbReference type="InterPro" id="IPR013784">
    <property type="entry name" value="Carb-bd-like_fold"/>
</dbReference>
<evidence type="ECO:0000256" key="3">
    <source>
        <dbReference type="SAM" id="SignalP"/>
    </source>
</evidence>
<feature type="compositionally biased region" description="Polar residues" evidence="2">
    <location>
        <begin position="120"/>
        <end position="142"/>
    </location>
</feature>
<dbReference type="Gene3D" id="2.60.40.10">
    <property type="entry name" value="Immunoglobulins"/>
    <property type="match status" value="1"/>
</dbReference>
<accession>A0ABY4J4M9</accession>
<dbReference type="Gene3D" id="2.120.10.30">
    <property type="entry name" value="TolB, C-terminal domain"/>
    <property type="match status" value="2"/>
</dbReference>
<sequence length="509" mass="56145">MFSFLRLATRLLLVLLLSQGLFACEDTTVEPGQNGTLEGVVLDAVNNQPVANAAITTNPATSSYTTDAQGKFAIAGVPLGKYALSIRKTDYKQETVNVQVNQNTPTEVKVILERAAGSNKRPNVPTTPTPTDRATNQPTSVTLRWRSTDPDGKTDTLRNDVILYESGSTDRRQLLSNSRDTTVVASNLKYNTTYFWQVTVRDKAGETVKGDIWSFQTRAQPDNRFLFAREENGNTDVYSSDETGANLLRLTSSPFVETAPQLSPNRDRVAYTSNATGQFQIYTMNRDGSDARQVTLIPVDGYFNQGIGYRWSPDGAQLLYSSYNKLYRINRDGTGLTLLATAPQDRHFRECDWTAQGNRIVVQTVGVSVYDAELYLFNADGSNRTLLVSNLPGRLDSPSFSVDGRRVLYTRDLDGYEDATGRQLNAHIFTQNLDGTGVVDVSAGPGGTSSTSKANGFNDIVPRYAPDGSKIIFAQVNNVNRSTPDVYNVDLDGRNRTRLFQNATLPDWK</sequence>
<gene>
    <name evidence="5" type="ORF">MWH26_11395</name>
</gene>
<evidence type="ECO:0000256" key="2">
    <source>
        <dbReference type="SAM" id="MobiDB-lite"/>
    </source>
</evidence>
<feature type="region of interest" description="Disordered" evidence="2">
    <location>
        <begin position="117"/>
        <end position="156"/>
    </location>
</feature>
<evidence type="ECO:0000313" key="5">
    <source>
        <dbReference type="EMBL" id="UPL47798.1"/>
    </source>
</evidence>
<dbReference type="PANTHER" id="PTHR36842:SF1">
    <property type="entry name" value="PROTEIN TOLB"/>
    <property type="match status" value="1"/>
</dbReference>
<dbReference type="InterPro" id="IPR011659">
    <property type="entry name" value="WD40"/>
</dbReference>
<dbReference type="SUPFAM" id="SSF49452">
    <property type="entry name" value="Starch-binding domain-like"/>
    <property type="match status" value="1"/>
</dbReference>
<dbReference type="RefSeq" id="WP_247974382.1">
    <property type="nucleotide sequence ID" value="NZ_CP095848.1"/>
</dbReference>
<dbReference type="Pfam" id="PF13620">
    <property type="entry name" value="CarboxypepD_reg"/>
    <property type="match status" value="1"/>
</dbReference>
<evidence type="ECO:0000259" key="4">
    <source>
        <dbReference type="PROSITE" id="PS50853"/>
    </source>
</evidence>
<dbReference type="Pfam" id="PF07676">
    <property type="entry name" value="PD40"/>
    <property type="match status" value="2"/>
</dbReference>